<dbReference type="Proteomes" id="UP000334990">
    <property type="component" value="Unassembled WGS sequence"/>
</dbReference>
<dbReference type="InterPro" id="IPR012223">
    <property type="entry name" value="TEII"/>
</dbReference>
<dbReference type="PANTHER" id="PTHR11487">
    <property type="entry name" value="THIOESTERASE"/>
    <property type="match status" value="1"/>
</dbReference>
<dbReference type="GO" id="GO:0008610">
    <property type="term" value="P:lipid biosynthetic process"/>
    <property type="evidence" value="ECO:0007669"/>
    <property type="project" value="TreeGrafter"/>
</dbReference>
<evidence type="ECO:0000313" key="3">
    <source>
        <dbReference type="EMBL" id="GES00667.1"/>
    </source>
</evidence>
<evidence type="ECO:0000259" key="2">
    <source>
        <dbReference type="Pfam" id="PF00975"/>
    </source>
</evidence>
<proteinExistence type="inferred from homology"/>
<dbReference type="SUPFAM" id="SSF53474">
    <property type="entry name" value="alpha/beta-Hydrolases"/>
    <property type="match status" value="1"/>
</dbReference>
<evidence type="ECO:0000256" key="1">
    <source>
        <dbReference type="ARBA" id="ARBA00007169"/>
    </source>
</evidence>
<dbReference type="AlphaFoldDB" id="A0A5M3VV54"/>
<protein>
    <submittedName>
        <fullName evidence="3">Thioesterase</fullName>
    </submittedName>
</protein>
<name>A0A5M3VV54_9ACTN</name>
<dbReference type="RefSeq" id="WP_155336993.1">
    <property type="nucleotide sequence ID" value="NZ_BAAABN010000098.1"/>
</dbReference>
<accession>A0A5M3VV54</accession>
<dbReference type="PANTHER" id="PTHR11487:SF0">
    <property type="entry name" value="S-ACYL FATTY ACID SYNTHASE THIOESTERASE, MEDIUM CHAIN"/>
    <property type="match status" value="1"/>
</dbReference>
<comment type="caution">
    <text evidence="3">The sequence shown here is derived from an EMBL/GenBank/DDBJ whole genome shotgun (WGS) entry which is preliminary data.</text>
</comment>
<dbReference type="Gene3D" id="3.40.50.1820">
    <property type="entry name" value="alpha/beta hydrolase"/>
    <property type="match status" value="1"/>
</dbReference>
<comment type="similarity">
    <text evidence="1">Belongs to the thioesterase family.</text>
</comment>
<dbReference type="InterPro" id="IPR029058">
    <property type="entry name" value="AB_hydrolase_fold"/>
</dbReference>
<dbReference type="InterPro" id="IPR001031">
    <property type="entry name" value="Thioesterase"/>
</dbReference>
<organism evidence="3 4">
    <name type="scientific">Acrocarpospora corrugata</name>
    <dbReference type="NCBI Taxonomy" id="35763"/>
    <lineage>
        <taxon>Bacteria</taxon>
        <taxon>Bacillati</taxon>
        <taxon>Actinomycetota</taxon>
        <taxon>Actinomycetes</taxon>
        <taxon>Streptosporangiales</taxon>
        <taxon>Streptosporangiaceae</taxon>
        <taxon>Acrocarpospora</taxon>
    </lineage>
</organism>
<dbReference type="EMBL" id="BLAD01000046">
    <property type="protein sequence ID" value="GES00667.1"/>
    <property type="molecule type" value="Genomic_DNA"/>
</dbReference>
<gene>
    <name evidence="3" type="ORF">Acor_27310</name>
</gene>
<dbReference type="Pfam" id="PF00975">
    <property type="entry name" value="Thioesterase"/>
    <property type="match status" value="1"/>
</dbReference>
<feature type="domain" description="Thioesterase" evidence="2">
    <location>
        <begin position="4"/>
        <end position="224"/>
    </location>
</feature>
<evidence type="ECO:0000313" key="4">
    <source>
        <dbReference type="Proteomes" id="UP000334990"/>
    </source>
</evidence>
<reference evidence="3 4" key="1">
    <citation type="submission" date="2019-10" db="EMBL/GenBank/DDBJ databases">
        <title>Whole genome shotgun sequence of Acrocarpospora corrugata NBRC 13972.</title>
        <authorList>
            <person name="Ichikawa N."/>
            <person name="Kimura A."/>
            <person name="Kitahashi Y."/>
            <person name="Komaki H."/>
            <person name="Oguchi A."/>
        </authorList>
    </citation>
    <scope>NUCLEOTIDE SEQUENCE [LARGE SCALE GENOMIC DNA]</scope>
    <source>
        <strain evidence="3 4">NBRC 13972</strain>
    </source>
</reference>
<dbReference type="OrthoDB" id="8480037at2"/>
<keyword evidence="4" id="KW-1185">Reference proteome</keyword>
<sequence>MTARVYCFAHAGGSAGEFREWAGLAENVRIAGVERPGRGTRFAEPALTELTALVAEQADSLALDLPFGLFGHSFGALLVFEIAHTLRARGLRTPDWLWVSSFPSPDLARREPDARQLPDADLLRTLHRRHDAIPAEVLDNPELLEIVAAYMRADYTAMETHGFRDREPLPCDLRVLSGADEHDLHDRLAGWEKHVTGAFSMDFLPGGHFYLRDPDNRHHIVQAMNGIWTPGVER</sequence>